<gene>
    <name evidence="2" type="ORF">ACFQNG_00110</name>
</gene>
<organism evidence="2 3">
    <name type="scientific">Laceyella putida</name>
    <dbReference type="NCBI Taxonomy" id="110101"/>
    <lineage>
        <taxon>Bacteria</taxon>
        <taxon>Bacillati</taxon>
        <taxon>Bacillota</taxon>
        <taxon>Bacilli</taxon>
        <taxon>Bacillales</taxon>
        <taxon>Thermoactinomycetaceae</taxon>
        <taxon>Laceyella</taxon>
    </lineage>
</organism>
<evidence type="ECO:0000313" key="3">
    <source>
        <dbReference type="Proteomes" id="UP001596500"/>
    </source>
</evidence>
<evidence type="ECO:0000313" key="2">
    <source>
        <dbReference type="EMBL" id="MFC7439576.1"/>
    </source>
</evidence>
<accession>A0ABW2RF32</accession>
<keyword evidence="3" id="KW-1185">Reference proteome</keyword>
<dbReference type="EMBL" id="JBHTBW010000001">
    <property type="protein sequence ID" value="MFC7439576.1"/>
    <property type="molecule type" value="Genomic_DNA"/>
</dbReference>
<protein>
    <submittedName>
        <fullName evidence="2">Uncharacterized protein</fullName>
    </submittedName>
</protein>
<name>A0ABW2RF32_9BACL</name>
<sequence>MKKAFSIFGSLAVALVVLLGFSGGASAYNGTGYFSTEDGKIDGTVTVNTKYAFVGVYDLEAYNSYGYDRIYEDASMLKVRLCSYSTGNCTSYKRFTLPDSTSTYPYVHFPNMRNGKYYIDIIDTWPDYSIRGTYTARDF</sequence>
<feature type="chain" id="PRO_5046714673" evidence="1">
    <location>
        <begin position="28"/>
        <end position="139"/>
    </location>
</feature>
<proteinExistence type="predicted"/>
<dbReference type="RefSeq" id="WP_379862761.1">
    <property type="nucleotide sequence ID" value="NZ_JBHTBW010000001.1"/>
</dbReference>
<reference evidence="3" key="1">
    <citation type="journal article" date="2019" name="Int. J. Syst. Evol. Microbiol.">
        <title>The Global Catalogue of Microorganisms (GCM) 10K type strain sequencing project: providing services to taxonomists for standard genome sequencing and annotation.</title>
        <authorList>
            <consortium name="The Broad Institute Genomics Platform"/>
            <consortium name="The Broad Institute Genome Sequencing Center for Infectious Disease"/>
            <person name="Wu L."/>
            <person name="Ma J."/>
        </authorList>
    </citation>
    <scope>NUCLEOTIDE SEQUENCE [LARGE SCALE GENOMIC DNA]</scope>
    <source>
        <strain evidence="3">CGMCC 1.12942</strain>
    </source>
</reference>
<evidence type="ECO:0000256" key="1">
    <source>
        <dbReference type="SAM" id="SignalP"/>
    </source>
</evidence>
<feature type="signal peptide" evidence="1">
    <location>
        <begin position="1"/>
        <end position="27"/>
    </location>
</feature>
<keyword evidence="1" id="KW-0732">Signal</keyword>
<comment type="caution">
    <text evidence="2">The sequence shown here is derived from an EMBL/GenBank/DDBJ whole genome shotgun (WGS) entry which is preliminary data.</text>
</comment>
<dbReference type="Proteomes" id="UP001596500">
    <property type="component" value="Unassembled WGS sequence"/>
</dbReference>